<sequence>FSFLAFFWGVPMGSKKTGKVERCDSRAINKIKREVGLAKPAPYTSNLKVFSQLMTWLLPVIIGMIIGYFALWKNFASKVWAIYKNEYRNATITSTPIN</sequence>
<proteinExistence type="predicted"/>
<accession>X0VX53</accession>
<evidence type="ECO:0000256" key="1">
    <source>
        <dbReference type="SAM" id="Phobius"/>
    </source>
</evidence>
<keyword evidence="1" id="KW-0812">Transmembrane</keyword>
<reference evidence="2" key="1">
    <citation type="journal article" date="2014" name="Front. Microbiol.">
        <title>High frequency of phylogenetically diverse reductive dehalogenase-homologous genes in deep subseafloor sedimentary metagenomes.</title>
        <authorList>
            <person name="Kawai M."/>
            <person name="Futagami T."/>
            <person name="Toyoda A."/>
            <person name="Takaki Y."/>
            <person name="Nishi S."/>
            <person name="Hori S."/>
            <person name="Arai W."/>
            <person name="Tsubouchi T."/>
            <person name="Morono Y."/>
            <person name="Uchiyama I."/>
            <person name="Ito T."/>
            <person name="Fujiyama A."/>
            <person name="Inagaki F."/>
            <person name="Takami H."/>
        </authorList>
    </citation>
    <scope>NUCLEOTIDE SEQUENCE</scope>
    <source>
        <strain evidence="2">Expedition CK06-06</strain>
    </source>
</reference>
<dbReference type="EMBL" id="BARS01039793">
    <property type="protein sequence ID" value="GAG23009.1"/>
    <property type="molecule type" value="Genomic_DNA"/>
</dbReference>
<evidence type="ECO:0000313" key="2">
    <source>
        <dbReference type="EMBL" id="GAG23009.1"/>
    </source>
</evidence>
<organism evidence="2">
    <name type="scientific">marine sediment metagenome</name>
    <dbReference type="NCBI Taxonomy" id="412755"/>
    <lineage>
        <taxon>unclassified sequences</taxon>
        <taxon>metagenomes</taxon>
        <taxon>ecological metagenomes</taxon>
    </lineage>
</organism>
<feature type="non-terminal residue" evidence="2">
    <location>
        <position position="1"/>
    </location>
</feature>
<keyword evidence="1" id="KW-0472">Membrane</keyword>
<name>X0VX53_9ZZZZ</name>
<comment type="caution">
    <text evidence="2">The sequence shown here is derived from an EMBL/GenBank/DDBJ whole genome shotgun (WGS) entry which is preliminary data.</text>
</comment>
<protein>
    <submittedName>
        <fullName evidence="2">Uncharacterized protein</fullName>
    </submittedName>
</protein>
<gene>
    <name evidence="2" type="ORF">S01H1_60741</name>
</gene>
<feature type="transmembrane region" description="Helical" evidence="1">
    <location>
        <begin position="53"/>
        <end position="72"/>
    </location>
</feature>
<dbReference type="AlphaFoldDB" id="X0VX53"/>
<keyword evidence="1" id="KW-1133">Transmembrane helix</keyword>